<comment type="pathway">
    <text evidence="1">Amino-sugar metabolism; 1,6-anhydro-N-acetylmuramate degradation.</text>
</comment>
<organism evidence="2 3">
    <name type="scientific">Tepidimonas thermarum</name>
    <dbReference type="NCBI Taxonomy" id="335431"/>
    <lineage>
        <taxon>Bacteria</taxon>
        <taxon>Pseudomonadati</taxon>
        <taxon>Pseudomonadota</taxon>
        <taxon>Betaproteobacteria</taxon>
        <taxon>Burkholderiales</taxon>
        <taxon>Tepidimonas</taxon>
    </lineage>
</organism>
<dbReference type="Proteomes" id="UP000318542">
    <property type="component" value="Unassembled WGS sequence"/>
</dbReference>
<protein>
    <recommendedName>
        <fullName evidence="1">Anhydro-N-acetylmuramic acid kinase</fullName>
        <ecNumber evidence="1">2.7.1.170</ecNumber>
    </recommendedName>
    <alternativeName>
        <fullName evidence="1">AnhMurNAc kinase</fullName>
    </alternativeName>
</protein>
<comment type="caution">
    <text evidence="2">The sequence shown here is derived from an EMBL/GenBank/DDBJ whole genome shotgun (WGS) entry which is preliminary data.</text>
</comment>
<comment type="catalytic activity">
    <reaction evidence="1">
        <text>1,6-anhydro-N-acetyl-beta-muramate + ATP + H2O = N-acetyl-D-muramate 6-phosphate + ADP + H(+)</text>
        <dbReference type="Rhea" id="RHEA:24952"/>
        <dbReference type="ChEBI" id="CHEBI:15377"/>
        <dbReference type="ChEBI" id="CHEBI:15378"/>
        <dbReference type="ChEBI" id="CHEBI:30616"/>
        <dbReference type="ChEBI" id="CHEBI:58690"/>
        <dbReference type="ChEBI" id="CHEBI:58722"/>
        <dbReference type="ChEBI" id="CHEBI:456216"/>
        <dbReference type="EC" id="2.7.1.170"/>
    </reaction>
</comment>
<dbReference type="RefSeq" id="WP_143900112.1">
    <property type="nucleotide sequence ID" value="NZ_VJOL01000002.1"/>
</dbReference>
<evidence type="ECO:0000313" key="3">
    <source>
        <dbReference type="Proteomes" id="UP000318542"/>
    </source>
</evidence>
<dbReference type="HAMAP" id="MF_01270">
    <property type="entry name" value="AnhMurNAc_kinase"/>
    <property type="match status" value="1"/>
</dbReference>
<keyword evidence="1 2" id="KW-0808">Transferase</keyword>
<gene>
    <name evidence="1 2" type="primary">anmK</name>
    <name evidence="2" type="ORF">Tther_00188</name>
</gene>
<dbReference type="GO" id="GO:0009254">
    <property type="term" value="P:peptidoglycan turnover"/>
    <property type="evidence" value="ECO:0007669"/>
    <property type="project" value="UniProtKB-UniRule"/>
</dbReference>
<keyword evidence="3" id="KW-1185">Reference proteome</keyword>
<dbReference type="PANTHER" id="PTHR30605">
    <property type="entry name" value="ANHYDRO-N-ACETYLMURAMIC ACID KINASE"/>
    <property type="match status" value="1"/>
</dbReference>
<keyword evidence="1" id="KW-0119">Carbohydrate metabolism</keyword>
<keyword evidence="1" id="KW-0547">Nucleotide-binding</keyword>
<dbReference type="GO" id="GO:0016301">
    <property type="term" value="F:kinase activity"/>
    <property type="evidence" value="ECO:0007669"/>
    <property type="project" value="UniProtKB-KW"/>
</dbReference>
<accession>A0A554X886</accession>
<comment type="pathway">
    <text evidence="1">Cell wall biogenesis; peptidoglycan recycling.</text>
</comment>
<proteinExistence type="inferred from homology"/>
<dbReference type="UniPathway" id="UPA00544"/>
<dbReference type="CDD" id="cd24050">
    <property type="entry name" value="ASKHA_NBD_ANMK"/>
    <property type="match status" value="1"/>
</dbReference>
<comment type="similarity">
    <text evidence="1">Belongs to the anhydro-N-acetylmuramic acid kinase family.</text>
</comment>
<feature type="binding site" evidence="1">
    <location>
        <begin position="3"/>
        <end position="10"/>
    </location>
    <ligand>
        <name>ATP</name>
        <dbReference type="ChEBI" id="CHEBI:30616"/>
    </ligand>
</feature>
<dbReference type="GO" id="GO:0016773">
    <property type="term" value="F:phosphotransferase activity, alcohol group as acceptor"/>
    <property type="evidence" value="ECO:0007669"/>
    <property type="project" value="UniProtKB-UniRule"/>
</dbReference>
<keyword evidence="1" id="KW-0067">ATP-binding</keyword>
<dbReference type="Gene3D" id="3.30.420.40">
    <property type="match status" value="2"/>
</dbReference>
<dbReference type="InterPro" id="IPR043129">
    <property type="entry name" value="ATPase_NBD"/>
</dbReference>
<reference evidence="2 3" key="1">
    <citation type="submission" date="2019-07" db="EMBL/GenBank/DDBJ databases">
        <title>Tepidimonas thermarum AA-1 draft genome.</title>
        <authorList>
            <person name="Da Costa M.S."/>
            <person name="Froufe H.J.C."/>
            <person name="Egas C."/>
            <person name="Albuquerque L."/>
        </authorList>
    </citation>
    <scope>NUCLEOTIDE SEQUENCE [LARGE SCALE GENOMIC DNA]</scope>
    <source>
        <strain evidence="2 3">AA-1</strain>
    </source>
</reference>
<sequence length="373" mass="38586">MSGTSLDGVDGVLVRYDGDDTGHVVADASLPLPDDLRAALLALQHPGPDELHRAAQAAAALSDLYATVVERLLARAGIGAAHVAAIGAHGQTVRHMPPAHPRLAPGEAPYTLQLLAPARLAEATGIAVVADFRSRDIAAGGQGAPLVPAFHRAAFAHPGRAVAVVNIGGIANLTALCADGALLGFDTGPGNVLLDAWCERHTGARYDAAGAWSRHGRVHTALLADLLADPYFDRQGARSTGRDHFHMGWLDAIVARHPDATPVDVQATLVALTVESIARAAAAVPWGTHDGGGPQRMLVCGGGALNRALLDGLRERLPATDVTTTAAHGWPVQWVEAAAFAWLARQTLLGRPGNATEVTGARGPRILGAVYPA</sequence>
<evidence type="ECO:0000256" key="1">
    <source>
        <dbReference type="HAMAP-Rule" id="MF_01270"/>
    </source>
</evidence>
<dbReference type="Pfam" id="PF03702">
    <property type="entry name" value="AnmK"/>
    <property type="match status" value="1"/>
</dbReference>
<dbReference type="AlphaFoldDB" id="A0A554X886"/>
<dbReference type="GO" id="GO:0005524">
    <property type="term" value="F:ATP binding"/>
    <property type="evidence" value="ECO:0007669"/>
    <property type="project" value="UniProtKB-UniRule"/>
</dbReference>
<dbReference type="InterPro" id="IPR005338">
    <property type="entry name" value="Anhydro_N_Ac-Mur_kinase"/>
</dbReference>
<dbReference type="OrthoDB" id="9763949at2"/>
<name>A0A554X886_9BURK</name>
<comment type="function">
    <text evidence="1">Catalyzes the specific phosphorylation of 1,6-anhydro-N-acetylmuramic acid (anhMurNAc) with the simultaneous cleavage of the 1,6-anhydro ring, generating MurNAc-6-P. Is required for the utilization of anhMurNAc either imported from the medium or derived from its own cell wall murein, and thus plays a role in cell wall recycling.</text>
</comment>
<evidence type="ECO:0000313" key="2">
    <source>
        <dbReference type="EMBL" id="TSE31986.1"/>
    </source>
</evidence>
<dbReference type="UniPathway" id="UPA00343"/>
<keyword evidence="1 2" id="KW-0418">Kinase</keyword>
<dbReference type="SUPFAM" id="SSF53067">
    <property type="entry name" value="Actin-like ATPase domain"/>
    <property type="match status" value="1"/>
</dbReference>
<dbReference type="GO" id="GO:0006040">
    <property type="term" value="P:amino sugar metabolic process"/>
    <property type="evidence" value="ECO:0007669"/>
    <property type="project" value="InterPro"/>
</dbReference>
<dbReference type="NCBIfam" id="NF007139">
    <property type="entry name" value="PRK09585.1-3"/>
    <property type="match status" value="1"/>
</dbReference>
<dbReference type="EMBL" id="VJOL01000002">
    <property type="protein sequence ID" value="TSE31986.1"/>
    <property type="molecule type" value="Genomic_DNA"/>
</dbReference>
<dbReference type="GO" id="GO:0097175">
    <property type="term" value="P:1,6-anhydro-N-acetyl-beta-muramic acid catabolic process"/>
    <property type="evidence" value="ECO:0007669"/>
    <property type="project" value="UniProtKB-UniRule"/>
</dbReference>
<dbReference type="PANTHER" id="PTHR30605:SF0">
    <property type="entry name" value="ANHYDRO-N-ACETYLMURAMIC ACID KINASE"/>
    <property type="match status" value="1"/>
</dbReference>
<dbReference type="EC" id="2.7.1.170" evidence="1"/>